<comment type="similarity">
    <text evidence="2 5">Belongs to the group II decarboxylase family.</text>
</comment>
<evidence type="ECO:0000313" key="7">
    <source>
        <dbReference type="EMBL" id="KAL1409565.1"/>
    </source>
</evidence>
<evidence type="ECO:0000256" key="3">
    <source>
        <dbReference type="ARBA" id="ARBA00022898"/>
    </source>
</evidence>
<keyword evidence="8" id="KW-1185">Reference proteome</keyword>
<dbReference type="InterPro" id="IPR015424">
    <property type="entry name" value="PyrdxlP-dep_Trfase"/>
</dbReference>
<evidence type="ECO:0000313" key="8">
    <source>
        <dbReference type="Proteomes" id="UP001565368"/>
    </source>
</evidence>
<reference evidence="7 8" key="1">
    <citation type="submission" date="2023-08" db="EMBL/GenBank/DDBJ databases">
        <title>Annotated Genome Sequence of Vanrija albida AlHP1.</title>
        <authorList>
            <person name="Herzog R."/>
        </authorList>
    </citation>
    <scope>NUCLEOTIDE SEQUENCE [LARGE SCALE GENOMIC DNA]</scope>
    <source>
        <strain evidence="7 8">AlHP1</strain>
    </source>
</reference>
<dbReference type="PANTHER" id="PTHR11999:SF165">
    <property type="entry name" value="DECARBOXYLASE, PUTATIVE (AFU_ORTHOLOGUE AFUA_2G04980)-RELATED"/>
    <property type="match status" value="1"/>
</dbReference>
<dbReference type="Gene3D" id="3.40.640.10">
    <property type="entry name" value="Type I PLP-dependent aspartate aminotransferase-like (Major domain)"/>
    <property type="match status" value="1"/>
</dbReference>
<proteinExistence type="inferred from homology"/>
<dbReference type="InterPro" id="IPR010977">
    <property type="entry name" value="Aromatic_deC"/>
</dbReference>
<dbReference type="Pfam" id="PF00282">
    <property type="entry name" value="Pyridoxal_deC"/>
    <property type="match status" value="1"/>
</dbReference>
<dbReference type="PROSITE" id="PS00392">
    <property type="entry name" value="DDC_GAD_HDC_YDC"/>
    <property type="match status" value="1"/>
</dbReference>
<dbReference type="Proteomes" id="UP001565368">
    <property type="component" value="Unassembled WGS sequence"/>
</dbReference>
<dbReference type="InterPro" id="IPR021115">
    <property type="entry name" value="Pyridoxal-P_BS"/>
</dbReference>
<gene>
    <name evidence="7" type="ORF">Q8F55_003550</name>
</gene>
<accession>A0ABR3Q4J9</accession>
<evidence type="ECO:0000256" key="2">
    <source>
        <dbReference type="ARBA" id="ARBA00009533"/>
    </source>
</evidence>
<evidence type="ECO:0008006" key="9">
    <source>
        <dbReference type="Google" id="ProtNLM"/>
    </source>
</evidence>
<sequence>MASSIDKTAADKLRSDDRGNDDRSRRIRYAEPVSPGNKDTQDDSKDRYGQFKPGFEDNLWVVAKHIEKRNARLDKLDVTPSPEVVRKVVANIPYDLPGEGELGHTLSYLMDRFLPGCLGAQNGPRYFGFVTGGVTPAAQLADMLVTSYDENVQVTLPDTSASTALEDRALEWVLDLLQIPRHTYGGRTITTGATASNVLGLACAREFLYTASRATPDNYSFAERGPPPRAHQDPPIVILAIEPHFSIRKAAALVGIGSRSFPPVKASASNPLAFDLDDLERLLNREEGDPTMSIVSYGLGEVNTGGFGRELRKVAELCKKYGAWLHVDGAFGGFANAVPEMRHLTDGIELADSLTLDGHKWLNIPYDCGLFFTRSSSYLKAFLGPPDDLRPAYLSSGPDRAQKDPYPRTHEDIPSPLYVNIENSRRFRALPLFASLMTYGWKWYRHWFRMNVHFARQLAEYINVHPSYELLNRSPGYTGNQGNEAYAGWTGYDANDRRVPIIPLNIVLFRGSESSPFFSPDNDNGIVKLIDMINGSRKLYVSGTRYRDRGAIRIAVSNFRTESEEDFNIVKGVLEQAAGIQVVPDTASPRRAK</sequence>
<dbReference type="InterPro" id="IPR002129">
    <property type="entry name" value="PyrdxlP-dep_de-COase"/>
</dbReference>
<protein>
    <recommendedName>
        <fullName evidence="9">Aminotransferase class V domain-containing protein</fullName>
    </recommendedName>
</protein>
<comment type="cofactor">
    <cofactor evidence="1 5">
        <name>pyridoxal 5'-phosphate</name>
        <dbReference type="ChEBI" id="CHEBI:597326"/>
    </cofactor>
</comment>
<dbReference type="GeneID" id="95984593"/>
<organism evidence="7 8">
    <name type="scientific">Vanrija albida</name>
    <dbReference type="NCBI Taxonomy" id="181172"/>
    <lineage>
        <taxon>Eukaryota</taxon>
        <taxon>Fungi</taxon>
        <taxon>Dikarya</taxon>
        <taxon>Basidiomycota</taxon>
        <taxon>Agaricomycotina</taxon>
        <taxon>Tremellomycetes</taxon>
        <taxon>Trichosporonales</taxon>
        <taxon>Trichosporonaceae</taxon>
        <taxon>Vanrija</taxon>
    </lineage>
</organism>
<dbReference type="InterPro" id="IPR015421">
    <property type="entry name" value="PyrdxlP-dep_Trfase_major"/>
</dbReference>
<evidence type="ECO:0000256" key="4">
    <source>
        <dbReference type="ARBA" id="ARBA00023239"/>
    </source>
</evidence>
<keyword evidence="3 5" id="KW-0663">Pyridoxal phosphate</keyword>
<keyword evidence="4 5" id="KW-0456">Lyase</keyword>
<feature type="compositionally biased region" description="Basic and acidic residues" evidence="6">
    <location>
        <begin position="8"/>
        <end position="24"/>
    </location>
</feature>
<name>A0ABR3Q4J9_9TREE</name>
<dbReference type="RefSeq" id="XP_069209509.1">
    <property type="nucleotide sequence ID" value="XM_069352091.1"/>
</dbReference>
<dbReference type="EMBL" id="JBBXJM010000003">
    <property type="protein sequence ID" value="KAL1409565.1"/>
    <property type="molecule type" value="Genomic_DNA"/>
</dbReference>
<dbReference type="SUPFAM" id="SSF53383">
    <property type="entry name" value="PLP-dependent transferases"/>
    <property type="match status" value="1"/>
</dbReference>
<dbReference type="InterPro" id="IPR015422">
    <property type="entry name" value="PyrdxlP-dep_Trfase_small"/>
</dbReference>
<dbReference type="Gene3D" id="3.90.1150.10">
    <property type="entry name" value="Aspartate Aminotransferase, domain 1"/>
    <property type="match status" value="1"/>
</dbReference>
<feature type="region of interest" description="Disordered" evidence="6">
    <location>
        <begin position="1"/>
        <end position="51"/>
    </location>
</feature>
<feature type="compositionally biased region" description="Basic and acidic residues" evidence="6">
    <location>
        <begin position="39"/>
        <end position="49"/>
    </location>
</feature>
<evidence type="ECO:0000256" key="1">
    <source>
        <dbReference type="ARBA" id="ARBA00001933"/>
    </source>
</evidence>
<evidence type="ECO:0000256" key="6">
    <source>
        <dbReference type="SAM" id="MobiDB-lite"/>
    </source>
</evidence>
<comment type="caution">
    <text evidence="7">The sequence shown here is derived from an EMBL/GenBank/DDBJ whole genome shotgun (WGS) entry which is preliminary data.</text>
</comment>
<dbReference type="PANTHER" id="PTHR11999">
    <property type="entry name" value="GROUP II PYRIDOXAL-5-PHOSPHATE DECARBOXYLASE"/>
    <property type="match status" value="1"/>
</dbReference>
<evidence type="ECO:0000256" key="5">
    <source>
        <dbReference type="RuleBase" id="RU000382"/>
    </source>
</evidence>